<evidence type="ECO:0000259" key="10">
    <source>
        <dbReference type="Pfam" id="PF12819"/>
    </source>
</evidence>
<keyword evidence="5" id="KW-0677">Repeat</keyword>
<feature type="transmembrane region" description="Helical" evidence="8">
    <location>
        <begin position="602"/>
        <end position="623"/>
    </location>
</feature>
<dbReference type="EMBL" id="LNRQ01000001">
    <property type="protein sequence ID" value="KZN11399.1"/>
    <property type="molecule type" value="Genomic_DNA"/>
</dbReference>
<dbReference type="PANTHER" id="PTHR45631">
    <property type="entry name" value="OS07G0107800 PROTEIN-RELATED"/>
    <property type="match status" value="1"/>
</dbReference>
<evidence type="ECO:0000256" key="5">
    <source>
        <dbReference type="ARBA" id="ARBA00022737"/>
    </source>
</evidence>
<feature type="chain" id="PRO_5007875438" description="Malectin-like domain-containing protein" evidence="9">
    <location>
        <begin position="21"/>
        <end position="676"/>
    </location>
</feature>
<dbReference type="InterPro" id="IPR032675">
    <property type="entry name" value="LRR_dom_sf"/>
</dbReference>
<keyword evidence="4 9" id="KW-0732">Signal</keyword>
<dbReference type="Gene3D" id="2.60.120.430">
    <property type="entry name" value="Galactose-binding lectin"/>
    <property type="match status" value="1"/>
</dbReference>
<dbReference type="AlphaFoldDB" id="A0A166IR81"/>
<dbReference type="PANTHER" id="PTHR45631:SF181">
    <property type="entry name" value="RECEPTOR-LIKE PROTEIN 4"/>
    <property type="match status" value="1"/>
</dbReference>
<evidence type="ECO:0000256" key="6">
    <source>
        <dbReference type="ARBA" id="ARBA00022989"/>
    </source>
</evidence>
<name>A0A166IR81_DAUCS</name>
<accession>A0A166IR81</accession>
<comment type="caution">
    <text evidence="11">The sequence shown here is derived from an EMBL/GenBank/DDBJ whole genome shotgun (WGS) entry which is preliminary data.</text>
</comment>
<reference evidence="11" key="1">
    <citation type="journal article" date="2016" name="Nat. Genet.">
        <title>A high-quality carrot genome assembly provides new insights into carotenoid accumulation and asterid genome evolution.</title>
        <authorList>
            <person name="Iorizzo M."/>
            <person name="Ellison S."/>
            <person name="Senalik D."/>
            <person name="Zeng P."/>
            <person name="Satapoomin P."/>
            <person name="Huang J."/>
            <person name="Bowman M."/>
            <person name="Iovene M."/>
            <person name="Sanseverino W."/>
            <person name="Cavagnaro P."/>
            <person name="Yildiz M."/>
            <person name="Macko-Podgorni A."/>
            <person name="Moranska E."/>
            <person name="Grzebelus E."/>
            <person name="Grzebelus D."/>
            <person name="Ashrafi H."/>
            <person name="Zheng Z."/>
            <person name="Cheng S."/>
            <person name="Spooner D."/>
            <person name="Van Deynze A."/>
            <person name="Simon P."/>
        </authorList>
    </citation>
    <scope>NUCLEOTIDE SEQUENCE [LARGE SCALE GENOMIC DNA]</scope>
    <source>
        <tissue evidence="11">Leaf</tissue>
    </source>
</reference>
<keyword evidence="6 8" id="KW-1133">Transmembrane helix</keyword>
<keyword evidence="2" id="KW-0433">Leucine-rich repeat</keyword>
<dbReference type="Gramene" id="KZN11399">
    <property type="protein sequence ID" value="KZN11399"/>
    <property type="gene ID" value="DCAR_004055"/>
</dbReference>
<comment type="subcellular location">
    <subcellularLocation>
        <location evidence="1">Membrane</location>
        <topology evidence="1">Single-pass membrane protein</topology>
    </subcellularLocation>
</comment>
<evidence type="ECO:0000256" key="1">
    <source>
        <dbReference type="ARBA" id="ARBA00004167"/>
    </source>
</evidence>
<dbReference type="GO" id="GO:0016020">
    <property type="term" value="C:membrane"/>
    <property type="evidence" value="ECO:0007669"/>
    <property type="project" value="UniProtKB-SubCell"/>
</dbReference>
<organism evidence="11">
    <name type="scientific">Daucus carota subsp. sativus</name>
    <name type="common">Carrot</name>
    <dbReference type="NCBI Taxonomy" id="79200"/>
    <lineage>
        <taxon>Eukaryota</taxon>
        <taxon>Viridiplantae</taxon>
        <taxon>Streptophyta</taxon>
        <taxon>Embryophyta</taxon>
        <taxon>Tracheophyta</taxon>
        <taxon>Spermatophyta</taxon>
        <taxon>Magnoliopsida</taxon>
        <taxon>eudicotyledons</taxon>
        <taxon>Gunneridae</taxon>
        <taxon>Pentapetalae</taxon>
        <taxon>asterids</taxon>
        <taxon>campanulids</taxon>
        <taxon>Apiales</taxon>
        <taxon>Apiaceae</taxon>
        <taxon>Apioideae</taxon>
        <taxon>Scandiceae</taxon>
        <taxon>Daucinae</taxon>
        <taxon>Daucus</taxon>
        <taxon>Daucus sect. Daucus</taxon>
    </lineage>
</organism>
<dbReference type="FunFam" id="3.80.10.10:FF:000129">
    <property type="entry name" value="Leucine-rich repeat receptor-like kinase"/>
    <property type="match status" value="1"/>
</dbReference>
<evidence type="ECO:0000256" key="4">
    <source>
        <dbReference type="ARBA" id="ARBA00022729"/>
    </source>
</evidence>
<sequence length="676" mass="74012">MCRLFLLLFALFSAIPPSFSRHHGPYALRISCGARDDVHIPPKNTKWHKDIAYTGGINTNATLPSSISPALTTLRYFPLSEGPENCYSISKVPKGHYFVRVFFGLVKEPSFDSEPLFDVSIEGTLIYSLPSGWSNHDDEQTFVEALLYLPDYSASLCFHSTGHGDPAVLAIEILQVDNKAYNYGPQFGRVTMLRTGKRLSCGAQKPKFDADINGDRWGGNRFWNSFSSFGQHSDRAISTNSSIKQASNAPNSFPEALYQTAIVSTNQSDLSYTMDVDPGRNYSIWLHFAEIDPSIKSSGQRIFNIEINGNILFKDVDIVNMTGDIHSALVLNTTVAVVGRSLRIILRPTKGSHAIISGIEIFEVILAESKTMLEEVRALQALKSAMGLPRRLGWNGDPCVPQLHPWSGADCQFDEESSKWVIDGLNLSGNSIHGTIPSSLGAVTSLEVLDLSYNFLNGSIPESLGQLTSLRRLNLNGNSLHGKVPAALGGRLLHRASFKYVSLSLIQKLDKYYYPGVPATDHARVSAGHEVFDAHLQNDDAVHQDLLLLHLRFVRGILTILGEPNPLVLCLVGGNNLGDNAGLCGIPGLPKCGTHLSIGGKIGIGLGACAALMLLLICSTCWWKRRQNILRTQRIAAREAPYAKARTQSLRDVQMIRNQSLGHTRTASENGPPLLS</sequence>
<dbReference type="STRING" id="79200.A0A166IR81"/>
<proteinExistence type="predicted"/>
<dbReference type="InterPro" id="IPR001611">
    <property type="entry name" value="Leu-rich_rpt"/>
</dbReference>
<dbReference type="OMA" id="CTETAPL"/>
<evidence type="ECO:0000313" key="11">
    <source>
        <dbReference type="EMBL" id="KZN11399.1"/>
    </source>
</evidence>
<keyword evidence="7 8" id="KW-0472">Membrane</keyword>
<evidence type="ECO:0000256" key="3">
    <source>
        <dbReference type="ARBA" id="ARBA00022692"/>
    </source>
</evidence>
<dbReference type="Pfam" id="PF12819">
    <property type="entry name" value="Malectin_like"/>
    <property type="match status" value="1"/>
</dbReference>
<gene>
    <name evidence="11" type="ORF">DCAR_004055</name>
</gene>
<evidence type="ECO:0000256" key="7">
    <source>
        <dbReference type="ARBA" id="ARBA00023136"/>
    </source>
</evidence>
<feature type="domain" description="Malectin-like" evidence="10">
    <location>
        <begin position="30"/>
        <end position="364"/>
    </location>
</feature>
<dbReference type="Gene3D" id="3.80.10.10">
    <property type="entry name" value="Ribonuclease Inhibitor"/>
    <property type="match status" value="1"/>
</dbReference>
<evidence type="ECO:0000256" key="2">
    <source>
        <dbReference type="ARBA" id="ARBA00022614"/>
    </source>
</evidence>
<feature type="signal peptide" evidence="9">
    <location>
        <begin position="1"/>
        <end position="20"/>
    </location>
</feature>
<protein>
    <recommendedName>
        <fullName evidence="10">Malectin-like domain-containing protein</fullName>
    </recommendedName>
</protein>
<evidence type="ECO:0000256" key="8">
    <source>
        <dbReference type="SAM" id="Phobius"/>
    </source>
</evidence>
<dbReference type="Pfam" id="PF13855">
    <property type="entry name" value="LRR_8"/>
    <property type="match status" value="1"/>
</dbReference>
<evidence type="ECO:0000256" key="9">
    <source>
        <dbReference type="SAM" id="SignalP"/>
    </source>
</evidence>
<keyword evidence="3 8" id="KW-0812">Transmembrane</keyword>
<dbReference type="SUPFAM" id="SSF52058">
    <property type="entry name" value="L domain-like"/>
    <property type="match status" value="1"/>
</dbReference>
<dbReference type="InterPro" id="IPR024788">
    <property type="entry name" value="Malectin-like_Carb-bd_dom"/>
</dbReference>